<gene>
    <name evidence="1" type="ORF">LCGC14_2523570</name>
</gene>
<proteinExistence type="predicted"/>
<comment type="caution">
    <text evidence="1">The sequence shown here is derived from an EMBL/GenBank/DDBJ whole genome shotgun (WGS) entry which is preliminary data.</text>
</comment>
<name>A0A0F9D777_9ZZZZ</name>
<dbReference type="InterPro" id="IPR010985">
    <property type="entry name" value="Ribbon_hlx_hlx"/>
</dbReference>
<protein>
    <submittedName>
        <fullName evidence="1">Uncharacterized protein</fullName>
    </submittedName>
</protein>
<dbReference type="GO" id="GO:0006355">
    <property type="term" value="P:regulation of DNA-templated transcription"/>
    <property type="evidence" value="ECO:0007669"/>
    <property type="project" value="InterPro"/>
</dbReference>
<evidence type="ECO:0000313" key="1">
    <source>
        <dbReference type="EMBL" id="KKL13651.1"/>
    </source>
</evidence>
<dbReference type="SUPFAM" id="SSF47598">
    <property type="entry name" value="Ribbon-helix-helix"/>
    <property type="match status" value="1"/>
</dbReference>
<reference evidence="1" key="1">
    <citation type="journal article" date="2015" name="Nature">
        <title>Complex archaea that bridge the gap between prokaryotes and eukaryotes.</title>
        <authorList>
            <person name="Spang A."/>
            <person name="Saw J.H."/>
            <person name="Jorgensen S.L."/>
            <person name="Zaremba-Niedzwiedzka K."/>
            <person name="Martijn J."/>
            <person name="Lind A.E."/>
            <person name="van Eijk R."/>
            <person name="Schleper C."/>
            <person name="Guy L."/>
            <person name="Ettema T.J."/>
        </authorList>
    </citation>
    <scope>NUCLEOTIDE SEQUENCE</scope>
</reference>
<accession>A0A0F9D777</accession>
<sequence>VVRLSKDAHEKLRVIAAHMQVSMTMAITQIIDAASPS</sequence>
<dbReference type="EMBL" id="LAZR01040771">
    <property type="protein sequence ID" value="KKL13651.1"/>
    <property type="molecule type" value="Genomic_DNA"/>
</dbReference>
<organism evidence="1">
    <name type="scientific">marine sediment metagenome</name>
    <dbReference type="NCBI Taxonomy" id="412755"/>
    <lineage>
        <taxon>unclassified sequences</taxon>
        <taxon>metagenomes</taxon>
        <taxon>ecological metagenomes</taxon>
    </lineage>
</organism>
<dbReference type="AlphaFoldDB" id="A0A0F9D777"/>
<feature type="non-terminal residue" evidence="1">
    <location>
        <position position="1"/>
    </location>
</feature>